<feature type="compositionally biased region" description="Basic and acidic residues" evidence="1">
    <location>
        <begin position="243"/>
        <end position="298"/>
    </location>
</feature>
<protein>
    <recommendedName>
        <fullName evidence="5">Secreted protein</fullName>
    </recommendedName>
</protein>
<feature type="region of interest" description="Disordered" evidence="1">
    <location>
        <begin position="243"/>
        <end position="370"/>
    </location>
</feature>
<feature type="chain" id="PRO_5022857102" description="Secreted protein" evidence="2">
    <location>
        <begin position="23"/>
        <end position="389"/>
    </location>
</feature>
<name>A0A5B0LSM3_PUCGR</name>
<keyword evidence="2" id="KW-0732">Signal</keyword>
<sequence>MTSFRMYSVVTLLLLLIVQIQASTFRLSDEHLTNEFASLRSDFLLKRRQVTPLAPGATPQNPVPLQLIAPPDDRKPPNALDQEELDNSLIEIMTKLDANLEGITNFGSDISDIQDGAARVIRLIPQVNAIRQSVSAAAPSQNLDQLNSASQFAVEAGERLAQSMREILKNPADAKKEYRHIRECFRIMTGAFAEIASIAIPQVITGTNTVQEAVAGGNPVDVIRQTTSTLSEKGHFSTKALRESIAEKKNNKITTKAERPKSGEAQSKNKSDLKEAANKKQIDLKQKPERPIAEEGSGKIKSVTKDSFTQRKNMALKEKAAQPTFEEELKNPKALGEAPKNSPAESQVKQHIEPPHPERSVETVRRDETSVESLIIKGANDITNLHMIK</sequence>
<evidence type="ECO:0000313" key="3">
    <source>
        <dbReference type="EMBL" id="KAA1066850.1"/>
    </source>
</evidence>
<proteinExistence type="predicted"/>
<feature type="signal peptide" evidence="2">
    <location>
        <begin position="1"/>
        <end position="22"/>
    </location>
</feature>
<evidence type="ECO:0008006" key="5">
    <source>
        <dbReference type="Google" id="ProtNLM"/>
    </source>
</evidence>
<accession>A0A5B0LSM3</accession>
<gene>
    <name evidence="3" type="ORF">PGT21_000496</name>
</gene>
<evidence type="ECO:0000313" key="4">
    <source>
        <dbReference type="Proteomes" id="UP000324748"/>
    </source>
</evidence>
<dbReference type="OrthoDB" id="2498885at2759"/>
<dbReference type="Proteomes" id="UP000324748">
    <property type="component" value="Unassembled WGS sequence"/>
</dbReference>
<organism evidence="3 4">
    <name type="scientific">Puccinia graminis f. sp. tritici</name>
    <dbReference type="NCBI Taxonomy" id="56615"/>
    <lineage>
        <taxon>Eukaryota</taxon>
        <taxon>Fungi</taxon>
        <taxon>Dikarya</taxon>
        <taxon>Basidiomycota</taxon>
        <taxon>Pucciniomycotina</taxon>
        <taxon>Pucciniomycetes</taxon>
        <taxon>Pucciniales</taxon>
        <taxon>Pucciniaceae</taxon>
        <taxon>Puccinia</taxon>
    </lineage>
</organism>
<feature type="compositionally biased region" description="Basic and acidic residues" evidence="1">
    <location>
        <begin position="348"/>
        <end position="369"/>
    </location>
</feature>
<reference evidence="3 4" key="1">
    <citation type="submission" date="2019-05" db="EMBL/GenBank/DDBJ databases">
        <title>Emergence of the Ug99 lineage of the wheat stem rust pathogen through somatic hybridization.</title>
        <authorList>
            <person name="Li F."/>
            <person name="Upadhyaya N.M."/>
            <person name="Sperschneider J."/>
            <person name="Matny O."/>
            <person name="Nguyen-Phuc H."/>
            <person name="Mago R."/>
            <person name="Raley C."/>
            <person name="Miller M.E."/>
            <person name="Silverstein K.A.T."/>
            <person name="Henningsen E."/>
            <person name="Hirsch C.D."/>
            <person name="Visser B."/>
            <person name="Pretorius Z.A."/>
            <person name="Steffenson B.J."/>
            <person name="Schwessinger B."/>
            <person name="Dodds P.N."/>
            <person name="Figueroa M."/>
        </authorList>
    </citation>
    <scope>NUCLEOTIDE SEQUENCE [LARGE SCALE GENOMIC DNA]</scope>
    <source>
        <strain evidence="3">21-0</strain>
    </source>
</reference>
<keyword evidence="4" id="KW-1185">Reference proteome</keyword>
<evidence type="ECO:0000256" key="1">
    <source>
        <dbReference type="SAM" id="MobiDB-lite"/>
    </source>
</evidence>
<comment type="caution">
    <text evidence="3">The sequence shown here is derived from an EMBL/GenBank/DDBJ whole genome shotgun (WGS) entry which is preliminary data.</text>
</comment>
<dbReference type="EMBL" id="VSWC01000191">
    <property type="protein sequence ID" value="KAA1066850.1"/>
    <property type="molecule type" value="Genomic_DNA"/>
</dbReference>
<evidence type="ECO:0000256" key="2">
    <source>
        <dbReference type="SAM" id="SignalP"/>
    </source>
</evidence>
<dbReference type="AlphaFoldDB" id="A0A5B0LSM3"/>